<dbReference type="PROSITE" id="PS00028">
    <property type="entry name" value="ZINC_FINGER_C2H2_1"/>
    <property type="match status" value="1"/>
</dbReference>
<dbReference type="PANTHER" id="PTHR34107">
    <property type="entry name" value="SLL0198 PROTEIN-RELATED"/>
    <property type="match status" value="1"/>
</dbReference>
<dbReference type="InterPro" id="IPR008538">
    <property type="entry name" value="Uma2"/>
</dbReference>
<name>A0A432ZZ40_9FUNG</name>
<keyword evidence="4" id="KW-0255">Endonuclease</keyword>
<keyword evidence="4" id="KW-0540">Nuclease</keyword>
<keyword evidence="1" id="KW-0479">Metal-binding</keyword>
<dbReference type="CDD" id="cd06260">
    <property type="entry name" value="DUF820-like"/>
    <property type="match status" value="1"/>
</dbReference>
<sequence>MRMAKNPPVIYHPDHSYTFEQFEELNDWLKTNDLIIDKTPINHFELDSKGRLIPIPQTPYEKELAVEEISRQLGNWNIQTRQNGGVTTSQGGFNFSTTGGRTIRAPDIAFTPRETHDSLDEQQRRSFQGQAFHPTFVVEVEDLSADSKFTELKDKFKNDYFPAGIQLGWLVDPVNRNIYVLKKDTNGVVRCLNKGWRAVAGGDVLPGFVLEVWKIDQAISQESSESSSSGTSDGDVEIPCPKCDETFPNDYTFLKHYEDEHARKRRKQR</sequence>
<organism evidence="4 5">
    <name type="scientific">Jimgerdemannia flammicorona</name>
    <dbReference type="NCBI Taxonomy" id="994334"/>
    <lineage>
        <taxon>Eukaryota</taxon>
        <taxon>Fungi</taxon>
        <taxon>Fungi incertae sedis</taxon>
        <taxon>Mucoromycota</taxon>
        <taxon>Mucoromycotina</taxon>
        <taxon>Endogonomycetes</taxon>
        <taxon>Endogonales</taxon>
        <taxon>Endogonaceae</taxon>
        <taxon>Jimgerdemannia</taxon>
    </lineage>
</organism>
<dbReference type="Pfam" id="PF05685">
    <property type="entry name" value="Uma2"/>
    <property type="match status" value="1"/>
</dbReference>
<dbReference type="PANTHER" id="PTHR34107:SF7">
    <property type="entry name" value="SLR2092 PROTEIN"/>
    <property type="match status" value="1"/>
</dbReference>
<dbReference type="OrthoDB" id="88517at2759"/>
<dbReference type="PROSITE" id="PS50157">
    <property type="entry name" value="ZINC_FINGER_C2H2_2"/>
    <property type="match status" value="1"/>
</dbReference>
<proteinExistence type="predicted"/>
<dbReference type="Proteomes" id="UP000268093">
    <property type="component" value="Unassembled WGS sequence"/>
</dbReference>
<comment type="caution">
    <text evidence="4">The sequence shown here is derived from an EMBL/GenBank/DDBJ whole genome shotgun (WGS) entry which is preliminary data.</text>
</comment>
<evidence type="ECO:0000313" key="5">
    <source>
        <dbReference type="Proteomes" id="UP000268093"/>
    </source>
</evidence>
<evidence type="ECO:0000259" key="3">
    <source>
        <dbReference type="PROSITE" id="PS50157"/>
    </source>
</evidence>
<dbReference type="GO" id="GO:0008270">
    <property type="term" value="F:zinc ion binding"/>
    <property type="evidence" value="ECO:0007669"/>
    <property type="project" value="UniProtKB-KW"/>
</dbReference>
<gene>
    <name evidence="4" type="ORF">BC936DRAFT_143665</name>
</gene>
<dbReference type="Gene3D" id="3.90.1570.10">
    <property type="entry name" value="tt1808, chain A"/>
    <property type="match status" value="1"/>
</dbReference>
<dbReference type="GO" id="GO:0006302">
    <property type="term" value="P:double-strand break repair"/>
    <property type="evidence" value="ECO:0007669"/>
    <property type="project" value="UniProtKB-ARBA"/>
</dbReference>
<dbReference type="GO" id="GO:0004519">
    <property type="term" value="F:endonuclease activity"/>
    <property type="evidence" value="ECO:0007669"/>
    <property type="project" value="UniProtKB-KW"/>
</dbReference>
<keyword evidence="5" id="KW-1185">Reference proteome</keyword>
<evidence type="ECO:0000256" key="2">
    <source>
        <dbReference type="SAM" id="MobiDB-lite"/>
    </source>
</evidence>
<keyword evidence="1" id="KW-0862">Zinc</keyword>
<evidence type="ECO:0000256" key="1">
    <source>
        <dbReference type="PROSITE-ProRule" id="PRU00042"/>
    </source>
</evidence>
<reference evidence="4 5" key="1">
    <citation type="journal article" date="2018" name="New Phytol.">
        <title>Phylogenomics of Endogonaceae and evolution of mycorrhizas within Mucoromycota.</title>
        <authorList>
            <person name="Chang Y."/>
            <person name="Desiro A."/>
            <person name="Na H."/>
            <person name="Sandor L."/>
            <person name="Lipzen A."/>
            <person name="Clum A."/>
            <person name="Barry K."/>
            <person name="Grigoriev I.V."/>
            <person name="Martin F.M."/>
            <person name="Stajich J.E."/>
            <person name="Smith M.E."/>
            <person name="Bonito G."/>
            <person name="Spatafora J.W."/>
        </authorList>
    </citation>
    <scope>NUCLEOTIDE SEQUENCE [LARGE SCALE GENOMIC DNA]</scope>
    <source>
        <strain evidence="4 5">GMNB39</strain>
    </source>
</reference>
<feature type="region of interest" description="Disordered" evidence="2">
    <location>
        <begin position="221"/>
        <end position="241"/>
    </location>
</feature>
<dbReference type="InterPro" id="IPR011335">
    <property type="entry name" value="Restrct_endonuc-II-like"/>
</dbReference>
<feature type="domain" description="C2H2-type" evidence="3">
    <location>
        <begin position="238"/>
        <end position="266"/>
    </location>
</feature>
<evidence type="ECO:0000313" key="4">
    <source>
        <dbReference type="EMBL" id="RUO95595.1"/>
    </source>
</evidence>
<accession>A0A432ZZ40</accession>
<keyword evidence="4" id="KW-0378">Hydrolase</keyword>
<protein>
    <submittedName>
        <fullName evidence="4">Putative restriction endonuclease-domain-containing protein</fullName>
    </submittedName>
</protein>
<dbReference type="InterPro" id="IPR012296">
    <property type="entry name" value="Nuclease_put_TT1808"/>
</dbReference>
<feature type="compositionally biased region" description="Low complexity" evidence="2">
    <location>
        <begin position="221"/>
        <end position="233"/>
    </location>
</feature>
<dbReference type="InterPro" id="IPR013087">
    <property type="entry name" value="Znf_C2H2_type"/>
</dbReference>
<dbReference type="AlphaFoldDB" id="A0A432ZZ40"/>
<dbReference type="EMBL" id="RBNI01027925">
    <property type="protein sequence ID" value="RUO95595.1"/>
    <property type="molecule type" value="Genomic_DNA"/>
</dbReference>
<keyword evidence="1" id="KW-0863">Zinc-finger</keyword>
<dbReference type="SUPFAM" id="SSF52980">
    <property type="entry name" value="Restriction endonuclease-like"/>
    <property type="match status" value="1"/>
</dbReference>